<keyword evidence="3" id="KW-0804">Transcription</keyword>
<dbReference type="GO" id="GO:0003700">
    <property type="term" value="F:DNA-binding transcription factor activity"/>
    <property type="evidence" value="ECO:0007669"/>
    <property type="project" value="TreeGrafter"/>
</dbReference>
<evidence type="ECO:0000259" key="5">
    <source>
        <dbReference type="PROSITE" id="PS50977"/>
    </source>
</evidence>
<evidence type="ECO:0000256" key="3">
    <source>
        <dbReference type="ARBA" id="ARBA00023163"/>
    </source>
</evidence>
<dbReference type="Gene3D" id="1.10.357.10">
    <property type="entry name" value="Tetracycline Repressor, domain 2"/>
    <property type="match status" value="1"/>
</dbReference>
<evidence type="ECO:0000313" key="6">
    <source>
        <dbReference type="EMBL" id="SEP45004.1"/>
    </source>
</evidence>
<reference evidence="6 7" key="1">
    <citation type="submission" date="2016-10" db="EMBL/GenBank/DDBJ databases">
        <authorList>
            <person name="de Groot N.N."/>
        </authorList>
    </citation>
    <scope>NUCLEOTIDE SEQUENCE [LARGE SCALE GENOMIC DNA]</scope>
    <source>
        <strain evidence="6 7">DSM 13305</strain>
    </source>
</reference>
<evidence type="ECO:0000313" key="7">
    <source>
        <dbReference type="Proteomes" id="UP000198847"/>
    </source>
</evidence>
<proteinExistence type="predicted"/>
<dbReference type="InterPro" id="IPR025996">
    <property type="entry name" value="MT1864/Rv1816-like_C"/>
</dbReference>
<dbReference type="InterPro" id="IPR009057">
    <property type="entry name" value="Homeodomain-like_sf"/>
</dbReference>
<dbReference type="InterPro" id="IPR050109">
    <property type="entry name" value="HTH-type_TetR-like_transc_reg"/>
</dbReference>
<evidence type="ECO:0000256" key="4">
    <source>
        <dbReference type="PROSITE-ProRule" id="PRU00335"/>
    </source>
</evidence>
<gene>
    <name evidence="6" type="ORF">SAMN04490178_1343</name>
</gene>
<dbReference type="PANTHER" id="PTHR30055:SF239">
    <property type="entry name" value="TRANSCRIPTIONAL REGULATORY PROTEIN"/>
    <property type="match status" value="1"/>
</dbReference>
<dbReference type="GO" id="GO:0000976">
    <property type="term" value="F:transcription cis-regulatory region binding"/>
    <property type="evidence" value="ECO:0007669"/>
    <property type="project" value="TreeGrafter"/>
</dbReference>
<keyword evidence="1" id="KW-0805">Transcription regulation</keyword>
<protein>
    <submittedName>
        <fullName evidence="6">DNA-binding transcriptional regulator, AcrR family</fullName>
    </submittedName>
</protein>
<dbReference type="EMBL" id="FODY01000034">
    <property type="protein sequence ID" value="SEP45004.1"/>
    <property type="molecule type" value="Genomic_DNA"/>
</dbReference>
<dbReference type="PROSITE" id="PS50977">
    <property type="entry name" value="HTH_TETR_2"/>
    <property type="match status" value="1"/>
</dbReference>
<sequence length="225" mass="24804">MTTNDVSISINVVSEVADKSGQRKESRDYLKIRIGLNNRILIETAAQIADELGLAAVTLTEVSDRLGVRKPSLYNHVKGLPDLRKGLAVFGSSQLRARIGEAAVGKARQDAIRAIAAEYRLFAHERPGLYQAIVAWSDREDPAVKAATKELMEVFYAVLRGYRLQDEALVHAVRGLRSVMHGFVALEASGWFAQPAERDISYQQLLDTFIRGLEVLAGEEQGKDA</sequence>
<keyword evidence="2 4" id="KW-0238">DNA-binding</keyword>
<name>A0A1H8XY79_9FIRM</name>
<organism evidence="6 7">
    <name type="scientific">Propionispora vibrioides</name>
    <dbReference type="NCBI Taxonomy" id="112903"/>
    <lineage>
        <taxon>Bacteria</taxon>
        <taxon>Bacillati</taxon>
        <taxon>Bacillota</taxon>
        <taxon>Negativicutes</taxon>
        <taxon>Selenomonadales</taxon>
        <taxon>Sporomusaceae</taxon>
        <taxon>Propionispora</taxon>
    </lineage>
</organism>
<dbReference type="Pfam" id="PF13305">
    <property type="entry name" value="TetR_C_33"/>
    <property type="match status" value="1"/>
</dbReference>
<dbReference type="AlphaFoldDB" id="A0A1H8XY79"/>
<dbReference type="PANTHER" id="PTHR30055">
    <property type="entry name" value="HTH-TYPE TRANSCRIPTIONAL REGULATOR RUTR"/>
    <property type="match status" value="1"/>
</dbReference>
<dbReference type="InterPro" id="IPR036271">
    <property type="entry name" value="Tet_transcr_reg_TetR-rel_C_sf"/>
</dbReference>
<dbReference type="STRING" id="112903.SAMN04490178_1343"/>
<dbReference type="InterPro" id="IPR001647">
    <property type="entry name" value="HTH_TetR"/>
</dbReference>
<dbReference type="Gene3D" id="1.10.10.60">
    <property type="entry name" value="Homeodomain-like"/>
    <property type="match status" value="1"/>
</dbReference>
<feature type="domain" description="HTH tetR-type" evidence="5">
    <location>
        <begin position="35"/>
        <end position="95"/>
    </location>
</feature>
<accession>A0A1H8XY79</accession>
<evidence type="ECO:0000256" key="2">
    <source>
        <dbReference type="ARBA" id="ARBA00023125"/>
    </source>
</evidence>
<keyword evidence="7" id="KW-1185">Reference proteome</keyword>
<evidence type="ECO:0000256" key="1">
    <source>
        <dbReference type="ARBA" id="ARBA00023015"/>
    </source>
</evidence>
<dbReference type="SUPFAM" id="SSF48498">
    <property type="entry name" value="Tetracyclin repressor-like, C-terminal domain"/>
    <property type="match status" value="1"/>
</dbReference>
<dbReference type="Proteomes" id="UP000198847">
    <property type="component" value="Unassembled WGS sequence"/>
</dbReference>
<dbReference type="SUPFAM" id="SSF46689">
    <property type="entry name" value="Homeodomain-like"/>
    <property type="match status" value="1"/>
</dbReference>
<feature type="DNA-binding region" description="H-T-H motif" evidence="4">
    <location>
        <begin position="58"/>
        <end position="77"/>
    </location>
</feature>